<accession>A0A1M5KFB8</accession>
<sequence length="53" mass="6080">MKIKTAWDSTISELEVLVYRATDKENPRLGRELPAYLLVALKITSFLVQDSKQ</sequence>
<dbReference type="AlphaFoldDB" id="A0A1M5KFB8"/>
<gene>
    <name evidence="1" type="ORF">SAMN02787073_4352</name>
</gene>
<proteinExistence type="predicted"/>
<protein>
    <submittedName>
        <fullName evidence="1">Uncharacterized protein</fullName>
    </submittedName>
</protein>
<evidence type="ECO:0000313" key="2">
    <source>
        <dbReference type="Proteomes" id="UP000184108"/>
    </source>
</evidence>
<evidence type="ECO:0000313" key="1">
    <source>
        <dbReference type="EMBL" id="SHG51438.1"/>
    </source>
</evidence>
<dbReference type="EMBL" id="FQVE01000006">
    <property type="protein sequence ID" value="SHG51438.1"/>
    <property type="molecule type" value="Genomic_DNA"/>
</dbReference>
<dbReference type="Proteomes" id="UP000184108">
    <property type="component" value="Unassembled WGS sequence"/>
</dbReference>
<name>A0A1M5KFB8_9FLAO</name>
<organism evidence="1 2">
    <name type="scientific">Chryseobacterium vrystaatense</name>
    <dbReference type="NCBI Taxonomy" id="307480"/>
    <lineage>
        <taxon>Bacteria</taxon>
        <taxon>Pseudomonadati</taxon>
        <taxon>Bacteroidota</taxon>
        <taxon>Flavobacteriia</taxon>
        <taxon>Flavobacteriales</taxon>
        <taxon>Weeksellaceae</taxon>
        <taxon>Chryseobacterium group</taxon>
        <taxon>Chryseobacterium</taxon>
    </lineage>
</organism>
<reference evidence="2" key="1">
    <citation type="submission" date="2016-11" db="EMBL/GenBank/DDBJ databases">
        <authorList>
            <person name="Varghese N."/>
            <person name="Submissions S."/>
        </authorList>
    </citation>
    <scope>NUCLEOTIDE SEQUENCE [LARGE SCALE GENOMIC DNA]</scope>
    <source>
        <strain evidence="2">YR203</strain>
    </source>
</reference>